<feature type="binding site" evidence="12">
    <location>
        <position position="16"/>
    </location>
    <ligand>
        <name>Mg(2+)</name>
        <dbReference type="ChEBI" id="CHEBI:18420"/>
    </ligand>
</feature>
<comment type="similarity">
    <text evidence="12">Belongs to the shikimate kinase family. AroL subfamily.</text>
</comment>
<protein>
    <recommendedName>
        <fullName evidence="12">Shikimate kinase 2</fullName>
        <shortName evidence="12">SK 2</shortName>
        <ecNumber evidence="12">2.7.1.71</ecNumber>
    </recommendedName>
</protein>
<feature type="binding site" evidence="12">
    <location>
        <position position="32"/>
    </location>
    <ligand>
        <name>Mg(2+)</name>
        <dbReference type="ChEBI" id="CHEBI:18420"/>
    </ligand>
</feature>
<dbReference type="CDD" id="cd00464">
    <property type="entry name" value="SK"/>
    <property type="match status" value="1"/>
</dbReference>
<evidence type="ECO:0000256" key="7">
    <source>
        <dbReference type="ARBA" id="ARBA00022777"/>
    </source>
</evidence>
<keyword evidence="7 12" id="KW-0418">Kinase</keyword>
<evidence type="ECO:0000256" key="6">
    <source>
        <dbReference type="ARBA" id="ARBA00022741"/>
    </source>
</evidence>
<comment type="subcellular location">
    <subcellularLocation>
        <location evidence="12">Cytoplasm</location>
    </subcellularLocation>
</comment>
<dbReference type="KEGG" id="pgz:C2E15_05655"/>
<dbReference type="HAMAP" id="MF_01269">
    <property type="entry name" value="Shikimate_kinase_2"/>
    <property type="match status" value="1"/>
</dbReference>
<dbReference type="InterPro" id="IPR000623">
    <property type="entry name" value="Shikimate_kinase/TSH1"/>
</dbReference>
<keyword evidence="3 12" id="KW-0028">Amino-acid biosynthesis</keyword>
<feature type="region of interest" description="LID domain" evidence="12">
    <location>
        <begin position="112"/>
        <end position="126"/>
    </location>
</feature>
<comment type="subunit">
    <text evidence="12">Monomer.</text>
</comment>
<comment type="domain">
    <text evidence="12">The LID domain closes over the active site upon ATP binding.</text>
</comment>
<evidence type="ECO:0000256" key="8">
    <source>
        <dbReference type="ARBA" id="ARBA00022840"/>
    </source>
</evidence>
<organism evidence="13 14">
    <name type="scientific">Mixta gaviniae</name>
    <dbReference type="NCBI Taxonomy" id="665914"/>
    <lineage>
        <taxon>Bacteria</taxon>
        <taxon>Pseudomonadati</taxon>
        <taxon>Pseudomonadota</taxon>
        <taxon>Gammaproteobacteria</taxon>
        <taxon>Enterobacterales</taxon>
        <taxon>Erwiniaceae</taxon>
        <taxon>Mixta</taxon>
    </lineage>
</organism>
<keyword evidence="9 12" id="KW-0460">Magnesium</keyword>
<dbReference type="EC" id="2.7.1.71" evidence="12"/>
<evidence type="ECO:0000313" key="14">
    <source>
        <dbReference type="Proteomes" id="UP000238365"/>
    </source>
</evidence>
<keyword evidence="6 12" id="KW-0547">Nucleotide-binding</keyword>
<comment type="catalytic activity">
    <reaction evidence="11 12">
        <text>shikimate + ATP = 3-phosphoshikimate + ADP + H(+)</text>
        <dbReference type="Rhea" id="RHEA:13121"/>
        <dbReference type="ChEBI" id="CHEBI:15378"/>
        <dbReference type="ChEBI" id="CHEBI:30616"/>
        <dbReference type="ChEBI" id="CHEBI:36208"/>
        <dbReference type="ChEBI" id="CHEBI:145989"/>
        <dbReference type="ChEBI" id="CHEBI:456216"/>
        <dbReference type="EC" id="2.7.1.71"/>
    </reaction>
</comment>
<dbReference type="GO" id="GO:0009073">
    <property type="term" value="P:aromatic amino acid family biosynthetic process"/>
    <property type="evidence" value="ECO:0007669"/>
    <property type="project" value="UniProtKB-KW"/>
</dbReference>
<feature type="binding site" evidence="12">
    <location>
        <begin position="12"/>
        <end position="17"/>
    </location>
    <ligand>
        <name>ATP</name>
        <dbReference type="ChEBI" id="CHEBI:30616"/>
    </ligand>
</feature>
<feature type="binding site" evidence="12">
    <location>
        <position position="34"/>
    </location>
    <ligand>
        <name>substrate</name>
    </ligand>
</feature>
<keyword evidence="14" id="KW-1185">Reference proteome</keyword>
<evidence type="ECO:0000256" key="4">
    <source>
        <dbReference type="ARBA" id="ARBA00022679"/>
    </source>
</evidence>
<evidence type="ECO:0000256" key="9">
    <source>
        <dbReference type="ARBA" id="ARBA00022842"/>
    </source>
</evidence>
<reference evidence="13 14" key="1">
    <citation type="submission" date="2018-01" db="EMBL/GenBank/DDBJ databases">
        <title>Complete and assembled Genome of Pantoea gaviniae DSM22758T.</title>
        <authorList>
            <person name="Stevens M.J.A."/>
            <person name="Zurfluh K."/>
            <person name="Stephan R."/>
        </authorList>
    </citation>
    <scope>NUCLEOTIDE SEQUENCE [LARGE SCALE GENOMIC DNA]</scope>
    <source>
        <strain evidence="13 14">DSM 22758</strain>
    </source>
</reference>
<keyword evidence="4 12" id="KW-0808">Transferase</keyword>
<keyword evidence="10 12" id="KW-0057">Aromatic amino acid biosynthesis</keyword>
<dbReference type="InterPro" id="IPR027544">
    <property type="entry name" value="Shikimate_kinase_2"/>
</dbReference>
<feature type="binding site" evidence="12">
    <location>
        <position position="139"/>
    </location>
    <ligand>
        <name>substrate</name>
    </ligand>
</feature>
<dbReference type="PANTHER" id="PTHR21087:SF21">
    <property type="entry name" value="SHIKIMATE KINASE 2"/>
    <property type="match status" value="1"/>
</dbReference>
<dbReference type="SUPFAM" id="SSF52540">
    <property type="entry name" value="P-loop containing nucleoside triphosphate hydrolases"/>
    <property type="match status" value="1"/>
</dbReference>
<dbReference type="Pfam" id="PF01202">
    <property type="entry name" value="SKI"/>
    <property type="match status" value="1"/>
</dbReference>
<dbReference type="PROSITE" id="PS01128">
    <property type="entry name" value="SHIKIMATE_KINASE"/>
    <property type="match status" value="1"/>
</dbReference>
<dbReference type="InterPro" id="IPR027417">
    <property type="entry name" value="P-loop_NTPase"/>
</dbReference>
<feature type="binding site" evidence="12">
    <location>
        <position position="155"/>
    </location>
    <ligand>
        <name>ATP</name>
        <dbReference type="ChEBI" id="CHEBI:30616"/>
    </ligand>
</feature>
<dbReference type="HAMAP" id="MF_00109">
    <property type="entry name" value="Shikimate_kinase"/>
    <property type="match status" value="1"/>
</dbReference>
<evidence type="ECO:0000256" key="1">
    <source>
        <dbReference type="ARBA" id="ARBA00004842"/>
    </source>
</evidence>
<sequence length="174" mass="19018">MSSPIFLIGARGCGKTTVGELLAQALGYAFRDTDRHLQQVSGQTVAEIVAAEGWEGFRQRETQALMSVSAPETVVATGGGMVLAEINRRFMQERGRAIWLQASASVLASRLSAYPESAQRPTLTGRPITEEMSEVLRQREEHYQQTAHHIIDAMQPPEQVVAQILDALSLARAS</sequence>
<name>A0A1X1DPB9_9GAMM</name>
<keyword evidence="2 12" id="KW-0963">Cytoplasm</keyword>
<evidence type="ECO:0000256" key="2">
    <source>
        <dbReference type="ARBA" id="ARBA00022490"/>
    </source>
</evidence>
<evidence type="ECO:0000313" key="13">
    <source>
        <dbReference type="EMBL" id="AUX92613.1"/>
    </source>
</evidence>
<comment type="cofactor">
    <cofactor evidence="12">
        <name>Mg(2+)</name>
        <dbReference type="ChEBI" id="CHEBI:18420"/>
    </cofactor>
    <text evidence="12">Binds 1 Mg(2+) ion per subunit.</text>
</comment>
<dbReference type="InterPro" id="IPR023000">
    <property type="entry name" value="Shikimate_kinase_CS"/>
</dbReference>
<dbReference type="GO" id="GO:0004765">
    <property type="term" value="F:shikimate kinase activity"/>
    <property type="evidence" value="ECO:0007669"/>
    <property type="project" value="UniProtKB-UniRule"/>
</dbReference>
<dbReference type="InterPro" id="IPR031322">
    <property type="entry name" value="Shikimate/glucono_kinase"/>
</dbReference>
<dbReference type="PANTHER" id="PTHR21087">
    <property type="entry name" value="SHIKIMATE KINASE"/>
    <property type="match status" value="1"/>
</dbReference>
<proteinExistence type="inferred from homology"/>
<dbReference type="AlphaFoldDB" id="A0A1X1DPB9"/>
<dbReference type="RefSeq" id="WP_104956501.1">
    <property type="nucleotide sequence ID" value="NZ_CP026377.1"/>
</dbReference>
<evidence type="ECO:0000256" key="3">
    <source>
        <dbReference type="ARBA" id="ARBA00022605"/>
    </source>
</evidence>
<dbReference type="PRINTS" id="PR01100">
    <property type="entry name" value="SHIKIMTKNASE"/>
</dbReference>
<accession>A0A1X1DPB9</accession>
<dbReference type="Proteomes" id="UP000238365">
    <property type="component" value="Chromosome"/>
</dbReference>
<dbReference type="GO" id="GO:0005829">
    <property type="term" value="C:cytosol"/>
    <property type="evidence" value="ECO:0007669"/>
    <property type="project" value="TreeGrafter"/>
</dbReference>
<dbReference type="GO" id="GO:0008652">
    <property type="term" value="P:amino acid biosynthetic process"/>
    <property type="evidence" value="ECO:0007669"/>
    <property type="project" value="UniProtKB-KW"/>
</dbReference>
<dbReference type="NCBIfam" id="NF002988">
    <property type="entry name" value="PRK03731.1"/>
    <property type="match status" value="1"/>
</dbReference>
<dbReference type="GO" id="GO:0005524">
    <property type="term" value="F:ATP binding"/>
    <property type="evidence" value="ECO:0007669"/>
    <property type="project" value="UniProtKB-UniRule"/>
</dbReference>
<evidence type="ECO:0000256" key="11">
    <source>
        <dbReference type="ARBA" id="ARBA00048567"/>
    </source>
</evidence>
<keyword evidence="5 12" id="KW-0479">Metal-binding</keyword>
<evidence type="ECO:0000256" key="10">
    <source>
        <dbReference type="ARBA" id="ARBA00023141"/>
    </source>
</evidence>
<dbReference type="Gene3D" id="3.40.50.300">
    <property type="entry name" value="P-loop containing nucleotide triphosphate hydrolases"/>
    <property type="match status" value="1"/>
</dbReference>
<comment type="pathway">
    <text evidence="1 12">Metabolic intermediate biosynthesis; chorismate biosynthesis; chorismate from D-erythrose 4-phosphate and phosphoenolpyruvate: step 5/7.</text>
</comment>
<dbReference type="UniPathway" id="UPA00053">
    <property type="reaction ID" value="UER00088"/>
</dbReference>
<comment type="function">
    <text evidence="12">Catalyzes the specific phosphorylation of the 3-hydroxyl group of shikimic acid using ATP as a cosubstrate.</text>
</comment>
<feature type="binding site" evidence="12">
    <location>
        <position position="79"/>
    </location>
    <ligand>
        <name>substrate</name>
    </ligand>
</feature>
<gene>
    <name evidence="12" type="primary">aroL</name>
    <name evidence="13" type="ORF">C2E15_05655</name>
</gene>
<evidence type="ECO:0000256" key="12">
    <source>
        <dbReference type="HAMAP-Rule" id="MF_01269"/>
    </source>
</evidence>
<dbReference type="GO" id="GO:0009423">
    <property type="term" value="P:chorismate biosynthetic process"/>
    <property type="evidence" value="ECO:0007669"/>
    <property type="project" value="UniProtKB-UniRule"/>
</dbReference>
<dbReference type="EMBL" id="CP026377">
    <property type="protein sequence ID" value="AUX92613.1"/>
    <property type="molecule type" value="Genomic_DNA"/>
</dbReference>
<evidence type="ECO:0000256" key="5">
    <source>
        <dbReference type="ARBA" id="ARBA00022723"/>
    </source>
</evidence>
<keyword evidence="8 12" id="KW-0067">ATP-binding</keyword>
<dbReference type="OrthoDB" id="9800332at2"/>
<feature type="binding site" evidence="12">
    <location>
        <position position="120"/>
    </location>
    <ligand>
        <name>ATP</name>
        <dbReference type="ChEBI" id="CHEBI:30616"/>
    </ligand>
</feature>
<dbReference type="GO" id="GO:0000287">
    <property type="term" value="F:magnesium ion binding"/>
    <property type="evidence" value="ECO:0007669"/>
    <property type="project" value="UniProtKB-UniRule"/>
</dbReference>
<feature type="binding site" evidence="12">
    <location>
        <position position="58"/>
    </location>
    <ligand>
        <name>substrate</name>
    </ligand>
</feature>